<evidence type="ECO:0000313" key="6">
    <source>
        <dbReference type="EMBL" id="MBF1164465.1"/>
    </source>
</evidence>
<dbReference type="Gene3D" id="1.10.443.10">
    <property type="entry name" value="Intergrase catalytic core"/>
    <property type="match status" value="1"/>
</dbReference>
<accession>A0A930BRG7</accession>
<dbReference type="Proteomes" id="UP000718593">
    <property type="component" value="Unassembled WGS sequence"/>
</dbReference>
<feature type="domain" description="Tyr recombinase" evidence="5">
    <location>
        <begin position="211"/>
        <end position="423"/>
    </location>
</feature>
<evidence type="ECO:0000256" key="2">
    <source>
        <dbReference type="ARBA" id="ARBA00022908"/>
    </source>
</evidence>
<dbReference type="Pfam" id="PF13356">
    <property type="entry name" value="Arm-DNA-bind_3"/>
    <property type="match status" value="1"/>
</dbReference>
<keyword evidence="3" id="KW-0238">DNA-binding</keyword>
<dbReference type="InterPro" id="IPR010998">
    <property type="entry name" value="Integrase_recombinase_N"/>
</dbReference>
<keyword evidence="2" id="KW-0229">DNA integration</keyword>
<dbReference type="PANTHER" id="PTHR30629">
    <property type="entry name" value="PROPHAGE INTEGRASE"/>
    <property type="match status" value="1"/>
</dbReference>
<dbReference type="GO" id="GO:0006310">
    <property type="term" value="P:DNA recombination"/>
    <property type="evidence" value="ECO:0007669"/>
    <property type="project" value="UniProtKB-KW"/>
</dbReference>
<dbReference type="EMBL" id="JABZMI010000072">
    <property type="protein sequence ID" value="MBF1164465.1"/>
    <property type="molecule type" value="Genomic_DNA"/>
</dbReference>
<dbReference type="SUPFAM" id="SSF56349">
    <property type="entry name" value="DNA breaking-rejoining enzymes"/>
    <property type="match status" value="1"/>
</dbReference>
<evidence type="ECO:0000313" key="7">
    <source>
        <dbReference type="Proteomes" id="UP000718593"/>
    </source>
</evidence>
<comment type="caution">
    <text evidence="6">The sequence shown here is derived from an EMBL/GenBank/DDBJ whole genome shotgun (WGS) entry which is preliminary data.</text>
</comment>
<dbReference type="Gene3D" id="3.30.160.390">
    <property type="entry name" value="Integrase, DNA-binding domain"/>
    <property type="match status" value="1"/>
</dbReference>
<dbReference type="PROSITE" id="PS51898">
    <property type="entry name" value="TYR_RECOMBINASE"/>
    <property type="match status" value="1"/>
</dbReference>
<evidence type="ECO:0000256" key="4">
    <source>
        <dbReference type="ARBA" id="ARBA00023172"/>
    </source>
</evidence>
<dbReference type="CDD" id="cd00801">
    <property type="entry name" value="INT_P4_C"/>
    <property type="match status" value="1"/>
</dbReference>
<proteinExistence type="inferred from homology"/>
<evidence type="ECO:0000256" key="3">
    <source>
        <dbReference type="ARBA" id="ARBA00023125"/>
    </source>
</evidence>
<dbReference type="InterPro" id="IPR038488">
    <property type="entry name" value="Integrase_DNA-bd_sf"/>
</dbReference>
<dbReference type="AlphaFoldDB" id="A0A930BRG7"/>
<evidence type="ECO:0000256" key="1">
    <source>
        <dbReference type="ARBA" id="ARBA00008857"/>
    </source>
</evidence>
<gene>
    <name evidence="6" type="ORF">HXL68_05440</name>
</gene>
<sequence length="439" mass="48973">MAEKLLSDRQCAAAKTPATGETLLADGNNLYLRLRGSGSRDWLFIYRYAGSRRKLGLGPYPTVSLALARQKAEDSRILLQQGIDPQAQRQAEAEALVAEAKAPLVPQTINDLYSEWFGAEASKRKDAGAAVKRAFQKDVLPVIGDTQLSSIRRASIASLLDGVAKRGVQRTCGILLSDMRQMFSWGAVREYISIDPTYGLKKTDWKGISPERDRVLSDDEIRLLSAALKSKAANLMESTQIACWIMLSTLARVGELGQAEWSEIDFDAATWFIPPEKSKNGKAHLINLSSFALSKINRLKEIRDALDDKDIRKGSPYILPSHNRNSPRGHICLKTYAKQFADRQCGERAAMKRRIKGDGQNSLLLPGGKWTPHDLRRTGATLMGSLGIRPDVIEKCLNHTEQNKIQRIYQRQELRPEMRDAWETLGRRLGELSCNTLTA</sequence>
<dbReference type="InterPro" id="IPR011010">
    <property type="entry name" value="DNA_brk_join_enz"/>
</dbReference>
<dbReference type="GO" id="GO:0015074">
    <property type="term" value="P:DNA integration"/>
    <property type="evidence" value="ECO:0007669"/>
    <property type="project" value="UniProtKB-KW"/>
</dbReference>
<dbReference type="PANTHER" id="PTHR30629:SF2">
    <property type="entry name" value="PROPHAGE INTEGRASE INTS-RELATED"/>
    <property type="match status" value="1"/>
</dbReference>
<organism evidence="6 7">
    <name type="scientific">Dechloromonas agitata</name>
    <dbReference type="NCBI Taxonomy" id="73030"/>
    <lineage>
        <taxon>Bacteria</taxon>
        <taxon>Pseudomonadati</taxon>
        <taxon>Pseudomonadota</taxon>
        <taxon>Betaproteobacteria</taxon>
        <taxon>Rhodocyclales</taxon>
        <taxon>Azonexaceae</taxon>
        <taxon>Dechloromonas</taxon>
    </lineage>
</organism>
<keyword evidence="4" id="KW-0233">DNA recombination</keyword>
<evidence type="ECO:0000259" key="5">
    <source>
        <dbReference type="PROSITE" id="PS51898"/>
    </source>
</evidence>
<dbReference type="Pfam" id="PF22022">
    <property type="entry name" value="Phage_int_M"/>
    <property type="match status" value="1"/>
</dbReference>
<dbReference type="Gene3D" id="1.10.150.130">
    <property type="match status" value="1"/>
</dbReference>
<reference evidence="6" key="1">
    <citation type="submission" date="2020-04" db="EMBL/GenBank/DDBJ databases">
        <title>Deep metagenomics examines the oral microbiome during advanced dental caries in children, revealing novel taxa and co-occurrences with host molecules.</title>
        <authorList>
            <person name="Baker J.L."/>
            <person name="Morton J.T."/>
            <person name="Dinis M."/>
            <person name="Alvarez R."/>
            <person name="Tran N.C."/>
            <person name="Knight R."/>
            <person name="Edlund A."/>
        </authorList>
    </citation>
    <scope>NUCLEOTIDE SEQUENCE</scope>
    <source>
        <strain evidence="6">JCVI_32_bin.24</strain>
    </source>
</reference>
<dbReference type="InterPro" id="IPR013762">
    <property type="entry name" value="Integrase-like_cat_sf"/>
</dbReference>
<dbReference type="InterPro" id="IPR050808">
    <property type="entry name" value="Phage_Integrase"/>
</dbReference>
<name>A0A930BRG7_9RHOO</name>
<dbReference type="InterPro" id="IPR025166">
    <property type="entry name" value="Integrase_DNA_bind_dom"/>
</dbReference>
<comment type="similarity">
    <text evidence="1">Belongs to the 'phage' integrase family.</text>
</comment>
<protein>
    <submittedName>
        <fullName evidence="6">Tyrosine-type recombinase/integrase</fullName>
    </submittedName>
</protein>
<dbReference type="Pfam" id="PF00589">
    <property type="entry name" value="Phage_integrase"/>
    <property type="match status" value="1"/>
</dbReference>
<dbReference type="InterPro" id="IPR053876">
    <property type="entry name" value="Phage_int_M"/>
</dbReference>
<dbReference type="InterPro" id="IPR002104">
    <property type="entry name" value="Integrase_catalytic"/>
</dbReference>
<dbReference type="GO" id="GO:0003677">
    <property type="term" value="F:DNA binding"/>
    <property type="evidence" value="ECO:0007669"/>
    <property type="project" value="UniProtKB-KW"/>
</dbReference>